<dbReference type="Gene3D" id="3.30.230.40">
    <property type="entry name" value="Imidazole glycerol phosphate dehydratase, domain 1"/>
    <property type="match status" value="2"/>
</dbReference>
<evidence type="ECO:0000313" key="9">
    <source>
        <dbReference type="Proteomes" id="UP000239089"/>
    </source>
</evidence>
<dbReference type="InterPro" id="IPR038494">
    <property type="entry name" value="IGPD_sf"/>
</dbReference>
<dbReference type="HAMAP" id="MF_00076">
    <property type="entry name" value="HisB"/>
    <property type="match status" value="1"/>
</dbReference>
<evidence type="ECO:0000256" key="6">
    <source>
        <dbReference type="HAMAP-Rule" id="MF_00076"/>
    </source>
</evidence>
<comment type="subcellular location">
    <subcellularLocation>
        <location evidence="6 7">Cytoplasm</location>
    </subcellularLocation>
</comment>
<evidence type="ECO:0000256" key="5">
    <source>
        <dbReference type="ARBA" id="ARBA00023239"/>
    </source>
</evidence>
<dbReference type="NCBIfam" id="NF002116">
    <property type="entry name" value="PRK00951.2-6"/>
    <property type="match status" value="1"/>
</dbReference>
<dbReference type="PROSITE" id="PS00955">
    <property type="entry name" value="IGP_DEHYDRATASE_2"/>
    <property type="match status" value="1"/>
</dbReference>
<dbReference type="PANTHER" id="PTHR23133:SF2">
    <property type="entry name" value="IMIDAZOLEGLYCEROL-PHOSPHATE DEHYDRATASE"/>
    <property type="match status" value="1"/>
</dbReference>
<dbReference type="CDD" id="cd07914">
    <property type="entry name" value="IGPD"/>
    <property type="match status" value="1"/>
</dbReference>
<comment type="catalytic activity">
    <reaction evidence="6 7">
        <text>D-erythro-1-(imidazol-4-yl)glycerol 3-phosphate = 3-(imidazol-4-yl)-2-oxopropyl phosphate + H2O</text>
        <dbReference type="Rhea" id="RHEA:11040"/>
        <dbReference type="ChEBI" id="CHEBI:15377"/>
        <dbReference type="ChEBI" id="CHEBI:57766"/>
        <dbReference type="ChEBI" id="CHEBI:58278"/>
        <dbReference type="EC" id="4.2.1.19"/>
    </reaction>
</comment>
<dbReference type="InterPro" id="IPR020568">
    <property type="entry name" value="Ribosomal_Su5_D2-typ_SF"/>
</dbReference>
<comment type="similarity">
    <text evidence="6 7">Belongs to the imidazoleglycerol-phosphate dehydratase family.</text>
</comment>
<keyword evidence="9" id="KW-1185">Reference proteome</keyword>
<dbReference type="NCBIfam" id="NF002111">
    <property type="entry name" value="PRK00951.2-1"/>
    <property type="match status" value="1"/>
</dbReference>
<dbReference type="Pfam" id="PF00475">
    <property type="entry name" value="IGPD"/>
    <property type="match status" value="1"/>
</dbReference>
<evidence type="ECO:0000256" key="4">
    <source>
        <dbReference type="ARBA" id="ARBA00023102"/>
    </source>
</evidence>
<dbReference type="EC" id="4.2.1.19" evidence="6 7"/>
<dbReference type="SUPFAM" id="SSF54211">
    <property type="entry name" value="Ribosomal protein S5 domain 2-like"/>
    <property type="match status" value="2"/>
</dbReference>
<keyword evidence="6" id="KW-0963">Cytoplasm</keyword>
<dbReference type="UniPathway" id="UPA00031">
    <property type="reaction ID" value="UER00011"/>
</dbReference>
<evidence type="ECO:0000256" key="1">
    <source>
        <dbReference type="ARBA" id="ARBA00005047"/>
    </source>
</evidence>
<proteinExistence type="inferred from homology"/>
<gene>
    <name evidence="6" type="primary">hisB</name>
    <name evidence="8" type="ORF">CCR94_19605</name>
</gene>
<dbReference type="EMBL" id="NHSJ01000121">
    <property type="protein sequence ID" value="PPQ27677.1"/>
    <property type="molecule type" value="Genomic_DNA"/>
</dbReference>
<keyword evidence="5 6" id="KW-0456">Lyase</keyword>
<dbReference type="InterPro" id="IPR020565">
    <property type="entry name" value="ImidazoleglycerP_deHydtase_CS"/>
</dbReference>
<keyword evidence="4 6" id="KW-0368">Histidine biosynthesis</keyword>
<keyword evidence="3 6" id="KW-0028">Amino-acid biosynthesis</keyword>
<evidence type="ECO:0000256" key="2">
    <source>
        <dbReference type="ARBA" id="ARBA00016664"/>
    </source>
</evidence>
<dbReference type="NCBIfam" id="NF002109">
    <property type="entry name" value="PRK00951.1-5"/>
    <property type="match status" value="1"/>
</dbReference>
<dbReference type="FunFam" id="3.30.230.40:FF:000003">
    <property type="entry name" value="Imidazoleglycerol-phosphate dehydratase HisB"/>
    <property type="match status" value="1"/>
</dbReference>
<dbReference type="PANTHER" id="PTHR23133">
    <property type="entry name" value="IMIDAZOLEGLYCEROL-PHOSPHATE DEHYDRATASE HIS7"/>
    <property type="match status" value="1"/>
</dbReference>
<organism evidence="8 9">
    <name type="scientific">Rhodoblastus sphagnicola</name>
    <dbReference type="NCBI Taxonomy" id="333368"/>
    <lineage>
        <taxon>Bacteria</taxon>
        <taxon>Pseudomonadati</taxon>
        <taxon>Pseudomonadota</taxon>
        <taxon>Alphaproteobacteria</taxon>
        <taxon>Hyphomicrobiales</taxon>
        <taxon>Rhodoblastaceae</taxon>
        <taxon>Rhodoblastus</taxon>
    </lineage>
</organism>
<sequence>MTRQAEITRKTKETDISVKICVDGAGMSRISTGIGFFDHMLDQLARHSLMDLEIEAKGDLHIDQHHTVEDVGIALGQAFRRALGELRGIVRYADAHIPMDETLTRVAIDISGRPFLVFNTRFSNAKIGEFDTELVREFFQAFAQNAAITLHIETLYGVNNHHIAETCFKGVARALGRAVAIDARQADKIPSTKGAL</sequence>
<dbReference type="FunFam" id="3.30.230.40:FF:000001">
    <property type="entry name" value="Imidazoleglycerol-phosphate dehydratase HisB"/>
    <property type="match status" value="1"/>
</dbReference>
<dbReference type="NCBIfam" id="NF002114">
    <property type="entry name" value="PRK00951.2-4"/>
    <property type="match status" value="1"/>
</dbReference>
<dbReference type="GO" id="GO:0004424">
    <property type="term" value="F:imidazoleglycerol-phosphate dehydratase activity"/>
    <property type="evidence" value="ECO:0007669"/>
    <property type="project" value="UniProtKB-UniRule"/>
</dbReference>
<name>A0A2S6MZ80_9HYPH</name>
<dbReference type="InterPro" id="IPR000807">
    <property type="entry name" value="ImidazoleglycerolP_deHydtase"/>
</dbReference>
<dbReference type="Proteomes" id="UP000239089">
    <property type="component" value="Unassembled WGS sequence"/>
</dbReference>
<dbReference type="GO" id="GO:0000105">
    <property type="term" value="P:L-histidine biosynthetic process"/>
    <property type="evidence" value="ECO:0007669"/>
    <property type="project" value="UniProtKB-UniRule"/>
</dbReference>
<evidence type="ECO:0000256" key="3">
    <source>
        <dbReference type="ARBA" id="ARBA00022605"/>
    </source>
</evidence>
<protein>
    <recommendedName>
        <fullName evidence="2 6">Imidazoleglycerol-phosphate dehydratase</fullName>
        <shortName evidence="6">IGPD</shortName>
        <ecNumber evidence="6 7">4.2.1.19</ecNumber>
    </recommendedName>
</protein>
<dbReference type="OrthoDB" id="9813612at2"/>
<reference evidence="8 9" key="1">
    <citation type="journal article" date="2018" name="Arch. Microbiol.">
        <title>New insights into the metabolic potential of the phototrophic purple bacterium Rhodopila globiformis DSM 161(T) from its draft genome sequence and evidence for a vanadium-dependent nitrogenase.</title>
        <authorList>
            <person name="Imhoff J.F."/>
            <person name="Rahn T."/>
            <person name="Kunzel S."/>
            <person name="Neulinger S.C."/>
        </authorList>
    </citation>
    <scope>NUCLEOTIDE SEQUENCE [LARGE SCALE GENOMIC DNA]</scope>
    <source>
        <strain evidence="8 9">DSM 16996</strain>
    </source>
</reference>
<comment type="pathway">
    <text evidence="1 6 7">Amino-acid biosynthesis; L-histidine biosynthesis; L-histidine from 5-phospho-alpha-D-ribose 1-diphosphate: step 6/9.</text>
</comment>
<evidence type="ECO:0000313" key="8">
    <source>
        <dbReference type="EMBL" id="PPQ27677.1"/>
    </source>
</evidence>
<dbReference type="RefSeq" id="WP_104509516.1">
    <property type="nucleotide sequence ID" value="NZ_JACIGC010000008.1"/>
</dbReference>
<dbReference type="PROSITE" id="PS00954">
    <property type="entry name" value="IGP_DEHYDRATASE_1"/>
    <property type="match status" value="1"/>
</dbReference>
<evidence type="ECO:0000256" key="7">
    <source>
        <dbReference type="RuleBase" id="RU000599"/>
    </source>
</evidence>
<dbReference type="GO" id="GO:0005737">
    <property type="term" value="C:cytoplasm"/>
    <property type="evidence" value="ECO:0007669"/>
    <property type="project" value="UniProtKB-SubCell"/>
</dbReference>
<accession>A0A2S6MZ80</accession>
<comment type="caution">
    <text evidence="8">The sequence shown here is derived from an EMBL/GenBank/DDBJ whole genome shotgun (WGS) entry which is preliminary data.</text>
</comment>
<dbReference type="AlphaFoldDB" id="A0A2S6MZ80"/>